<feature type="compositionally biased region" description="Basic residues" evidence="1">
    <location>
        <begin position="160"/>
        <end position="170"/>
    </location>
</feature>
<feature type="region of interest" description="Disordered" evidence="1">
    <location>
        <begin position="343"/>
        <end position="371"/>
    </location>
</feature>
<keyword evidence="4" id="KW-1185">Reference proteome</keyword>
<dbReference type="AlphaFoldDB" id="A0A316YKQ5"/>
<reference evidence="3 4" key="1">
    <citation type="journal article" date="2018" name="Mol. Biol. Evol.">
        <title>Broad Genomic Sampling Reveals a Smut Pathogenic Ancestry of the Fungal Clade Ustilaginomycotina.</title>
        <authorList>
            <person name="Kijpornyongpan T."/>
            <person name="Mondo S.J."/>
            <person name="Barry K."/>
            <person name="Sandor L."/>
            <person name="Lee J."/>
            <person name="Lipzen A."/>
            <person name="Pangilinan J."/>
            <person name="LaButti K."/>
            <person name="Hainaut M."/>
            <person name="Henrissat B."/>
            <person name="Grigoriev I.V."/>
            <person name="Spatafora J.W."/>
            <person name="Aime M.C."/>
        </authorList>
    </citation>
    <scope>NUCLEOTIDE SEQUENCE [LARGE SCALE GENOMIC DNA]</scope>
    <source>
        <strain evidence="3 4">MCA 4198</strain>
    </source>
</reference>
<sequence>MRRIVAPAALLTSLFFLSMIGLATTTAAPQHDQQLANDHLGQLCKRADRNSDDLPPLHLAHPASSALNHESPSDRYFEHEMEEEKPEGEGKLQKLLPGIGGSGSEGWGTRRKRTPTTISNQPSSSGPSSTASSSSSSSSSDCSPPSSPMGISGAQESRRASQKGKGLRGCRKAKENFEHITRFVEESCSGLKSSKKKKKKRGGITVYKLMAEDPGIPQEHKLTEKQYEYRRSKIKKAIDSIKEINPREDSTNAEIEMCLKILQPWDKTEMDRWDNYFACRKRHRMRGRTKYAEDARGVNKNVLTRIGFHNLMTKNAMNKYSLNRNTMNKYSLNRSTMNMNKNVSREGQRVGQEGERHNVDAEKLKEAHDQS</sequence>
<dbReference type="EMBL" id="KZ819637">
    <property type="protein sequence ID" value="PWN89656.1"/>
    <property type="molecule type" value="Genomic_DNA"/>
</dbReference>
<accession>A0A316YKQ5</accession>
<proteinExistence type="predicted"/>
<evidence type="ECO:0000313" key="3">
    <source>
        <dbReference type="EMBL" id="PWN89656.1"/>
    </source>
</evidence>
<feature type="compositionally biased region" description="Low complexity" evidence="1">
    <location>
        <begin position="119"/>
        <end position="144"/>
    </location>
</feature>
<feature type="signal peptide" evidence="2">
    <location>
        <begin position="1"/>
        <end position="25"/>
    </location>
</feature>
<evidence type="ECO:0000256" key="2">
    <source>
        <dbReference type="SAM" id="SignalP"/>
    </source>
</evidence>
<name>A0A316YKQ5_9BASI</name>
<gene>
    <name evidence="3" type="ORF">FA10DRAFT_295472</name>
</gene>
<keyword evidence="2" id="KW-0732">Signal</keyword>
<evidence type="ECO:0000256" key="1">
    <source>
        <dbReference type="SAM" id="MobiDB-lite"/>
    </source>
</evidence>
<organism evidence="3 4">
    <name type="scientific">Acaromyces ingoldii</name>
    <dbReference type="NCBI Taxonomy" id="215250"/>
    <lineage>
        <taxon>Eukaryota</taxon>
        <taxon>Fungi</taxon>
        <taxon>Dikarya</taxon>
        <taxon>Basidiomycota</taxon>
        <taxon>Ustilaginomycotina</taxon>
        <taxon>Exobasidiomycetes</taxon>
        <taxon>Exobasidiales</taxon>
        <taxon>Cryptobasidiaceae</taxon>
        <taxon>Acaromyces</taxon>
    </lineage>
</organism>
<dbReference type="GeneID" id="37046389"/>
<dbReference type="RefSeq" id="XP_025376854.1">
    <property type="nucleotide sequence ID" value="XM_025524473.1"/>
</dbReference>
<protein>
    <submittedName>
        <fullName evidence="3">Uncharacterized protein</fullName>
    </submittedName>
</protein>
<dbReference type="Proteomes" id="UP000245768">
    <property type="component" value="Unassembled WGS sequence"/>
</dbReference>
<evidence type="ECO:0000313" key="4">
    <source>
        <dbReference type="Proteomes" id="UP000245768"/>
    </source>
</evidence>
<feature type="region of interest" description="Disordered" evidence="1">
    <location>
        <begin position="46"/>
        <end position="170"/>
    </location>
</feature>
<feature type="chain" id="PRO_5016459396" evidence="2">
    <location>
        <begin position="26"/>
        <end position="371"/>
    </location>
</feature>
<dbReference type="InParanoid" id="A0A316YKQ5"/>